<dbReference type="RefSeq" id="WP_119601107.1">
    <property type="nucleotide sequence ID" value="NZ_QXQA01000012.1"/>
</dbReference>
<evidence type="ECO:0000259" key="1">
    <source>
        <dbReference type="Pfam" id="PF02627"/>
    </source>
</evidence>
<dbReference type="OrthoDB" id="9801997at2"/>
<dbReference type="InterPro" id="IPR003779">
    <property type="entry name" value="CMD-like"/>
</dbReference>
<proteinExistence type="predicted"/>
<dbReference type="PANTHER" id="PTHR34846:SF10">
    <property type="entry name" value="CYTOPLASMIC PROTEIN"/>
    <property type="match status" value="1"/>
</dbReference>
<dbReference type="Gene3D" id="1.20.1290.10">
    <property type="entry name" value="AhpD-like"/>
    <property type="match status" value="1"/>
</dbReference>
<dbReference type="Proteomes" id="UP000266482">
    <property type="component" value="Unassembled WGS sequence"/>
</dbReference>
<gene>
    <name evidence="2" type="ORF">D3P08_18055</name>
</gene>
<name>A0A3A1UR32_9BACL</name>
<dbReference type="EMBL" id="QXQA01000012">
    <property type="protein sequence ID" value="RIX50989.1"/>
    <property type="molecule type" value="Genomic_DNA"/>
</dbReference>
<dbReference type="PANTHER" id="PTHR34846">
    <property type="entry name" value="4-CARBOXYMUCONOLACTONE DECARBOXYLASE FAMILY PROTEIN (AFU_ORTHOLOGUE AFUA_6G11590)"/>
    <property type="match status" value="1"/>
</dbReference>
<dbReference type="InterPro" id="IPR029032">
    <property type="entry name" value="AhpD-like"/>
</dbReference>
<evidence type="ECO:0000313" key="3">
    <source>
        <dbReference type="Proteomes" id="UP000266482"/>
    </source>
</evidence>
<comment type="caution">
    <text evidence="2">The sequence shown here is derived from an EMBL/GenBank/DDBJ whole genome shotgun (WGS) entry which is preliminary data.</text>
</comment>
<dbReference type="InterPro" id="IPR004675">
    <property type="entry name" value="AhpD_core"/>
</dbReference>
<reference evidence="2 3" key="1">
    <citation type="submission" date="2018-09" db="EMBL/GenBank/DDBJ databases">
        <title>Paenibacillus aracenensis nov. sp. isolated from a cave in southern Spain.</title>
        <authorList>
            <person name="Jurado V."/>
            <person name="Gutierrez-Patricio S."/>
            <person name="Gonzalez-Pimentel J.L."/>
            <person name="Miller A.Z."/>
            <person name="Laiz L."/>
            <person name="Saiz-Jimenez C."/>
        </authorList>
    </citation>
    <scope>NUCLEOTIDE SEQUENCE [LARGE SCALE GENOMIC DNA]</scope>
    <source>
        <strain evidence="2 3">DSM 22867</strain>
    </source>
</reference>
<keyword evidence="3" id="KW-1185">Reference proteome</keyword>
<dbReference type="AlphaFoldDB" id="A0A3A1UR32"/>
<feature type="domain" description="Carboxymuconolactone decarboxylase-like" evidence="1">
    <location>
        <begin position="15"/>
        <end position="93"/>
    </location>
</feature>
<accession>A0A3A1UR32</accession>
<dbReference type="Pfam" id="PF02627">
    <property type="entry name" value="CMD"/>
    <property type="match status" value="1"/>
</dbReference>
<dbReference type="NCBIfam" id="TIGR00778">
    <property type="entry name" value="ahpD_dom"/>
    <property type="match status" value="1"/>
</dbReference>
<dbReference type="GO" id="GO:0051920">
    <property type="term" value="F:peroxiredoxin activity"/>
    <property type="evidence" value="ECO:0007669"/>
    <property type="project" value="InterPro"/>
</dbReference>
<sequence length="145" mass="16239">MKTRMSLFNELPGGYEAMSGLEKFVRSSSLEHSLIELVKIRASQINGCAFCINMHTVDARKAGETEQRIYALNAWRETPYFSERERAALALTESVTLIAGSHVPDSVYDEAARHFDNKQLSELIMAIVTINGWNRIAIATGMMPE</sequence>
<organism evidence="2 3">
    <name type="scientific">Paenibacillus nanensis</name>
    <dbReference type="NCBI Taxonomy" id="393251"/>
    <lineage>
        <taxon>Bacteria</taxon>
        <taxon>Bacillati</taxon>
        <taxon>Bacillota</taxon>
        <taxon>Bacilli</taxon>
        <taxon>Bacillales</taxon>
        <taxon>Paenibacillaceae</taxon>
        <taxon>Paenibacillus</taxon>
    </lineage>
</organism>
<protein>
    <submittedName>
        <fullName evidence="2">Carboxymuconolactone decarboxylase family protein</fullName>
    </submittedName>
</protein>
<dbReference type="SUPFAM" id="SSF69118">
    <property type="entry name" value="AhpD-like"/>
    <property type="match status" value="1"/>
</dbReference>
<evidence type="ECO:0000313" key="2">
    <source>
        <dbReference type="EMBL" id="RIX50989.1"/>
    </source>
</evidence>